<keyword evidence="2" id="KW-1185">Reference proteome</keyword>
<gene>
    <name evidence="1" type="ORF">BV25DRAFT_644199</name>
</gene>
<sequence length="230" mass="25423">MIYSLSPQCPLHPFRRRPAEVLLSAFDGFSLPLRDASVFASEQCPPLVQTCDGRARVSPDRLPPSARSNPLDFSQCRSYTHTSPHRSGLTVLHSDLFICVDISRRDHHTCPGSRYRVNLTRGEDSVDAQLMTGPLTCAFGLQSWLTIRNGPRIAQGPDGPCCFGSRAMIDGPGVCTESELVELHVSTRQRPAGIGLLALTPKHTEDPNATRVSRAQLPSSYSIRYRNRRL</sequence>
<reference evidence="1" key="2">
    <citation type="journal article" date="2022" name="New Phytol.">
        <title>Evolutionary transition to the ectomycorrhizal habit in the genomes of a hyperdiverse lineage of mushroom-forming fungi.</title>
        <authorList>
            <person name="Looney B."/>
            <person name="Miyauchi S."/>
            <person name="Morin E."/>
            <person name="Drula E."/>
            <person name="Courty P.E."/>
            <person name="Kohler A."/>
            <person name="Kuo A."/>
            <person name="LaButti K."/>
            <person name="Pangilinan J."/>
            <person name="Lipzen A."/>
            <person name="Riley R."/>
            <person name="Andreopoulos W."/>
            <person name="He G."/>
            <person name="Johnson J."/>
            <person name="Nolan M."/>
            <person name="Tritt A."/>
            <person name="Barry K.W."/>
            <person name="Grigoriev I.V."/>
            <person name="Nagy L.G."/>
            <person name="Hibbett D."/>
            <person name="Henrissat B."/>
            <person name="Matheny P.B."/>
            <person name="Labbe J."/>
            <person name="Martin F.M."/>
        </authorList>
    </citation>
    <scope>NUCLEOTIDE SEQUENCE</scope>
    <source>
        <strain evidence="1">HHB10654</strain>
    </source>
</reference>
<dbReference type="Proteomes" id="UP000814140">
    <property type="component" value="Unassembled WGS sequence"/>
</dbReference>
<name>A0ACB8T2V9_9AGAM</name>
<accession>A0ACB8T2V9</accession>
<reference evidence="1" key="1">
    <citation type="submission" date="2021-03" db="EMBL/GenBank/DDBJ databases">
        <authorList>
            <consortium name="DOE Joint Genome Institute"/>
            <person name="Ahrendt S."/>
            <person name="Looney B.P."/>
            <person name="Miyauchi S."/>
            <person name="Morin E."/>
            <person name="Drula E."/>
            <person name="Courty P.E."/>
            <person name="Chicoki N."/>
            <person name="Fauchery L."/>
            <person name="Kohler A."/>
            <person name="Kuo A."/>
            <person name="Labutti K."/>
            <person name="Pangilinan J."/>
            <person name="Lipzen A."/>
            <person name="Riley R."/>
            <person name="Andreopoulos W."/>
            <person name="He G."/>
            <person name="Johnson J."/>
            <person name="Barry K.W."/>
            <person name="Grigoriev I.V."/>
            <person name="Nagy L."/>
            <person name="Hibbett D."/>
            <person name="Henrissat B."/>
            <person name="Matheny P.B."/>
            <person name="Labbe J."/>
            <person name="Martin F."/>
        </authorList>
    </citation>
    <scope>NUCLEOTIDE SEQUENCE</scope>
    <source>
        <strain evidence="1">HHB10654</strain>
    </source>
</reference>
<dbReference type="EMBL" id="MU277207">
    <property type="protein sequence ID" value="KAI0062560.1"/>
    <property type="molecule type" value="Genomic_DNA"/>
</dbReference>
<organism evidence="1 2">
    <name type="scientific">Artomyces pyxidatus</name>
    <dbReference type="NCBI Taxonomy" id="48021"/>
    <lineage>
        <taxon>Eukaryota</taxon>
        <taxon>Fungi</taxon>
        <taxon>Dikarya</taxon>
        <taxon>Basidiomycota</taxon>
        <taxon>Agaricomycotina</taxon>
        <taxon>Agaricomycetes</taxon>
        <taxon>Russulales</taxon>
        <taxon>Auriscalpiaceae</taxon>
        <taxon>Artomyces</taxon>
    </lineage>
</organism>
<evidence type="ECO:0000313" key="1">
    <source>
        <dbReference type="EMBL" id="KAI0062560.1"/>
    </source>
</evidence>
<evidence type="ECO:0000313" key="2">
    <source>
        <dbReference type="Proteomes" id="UP000814140"/>
    </source>
</evidence>
<comment type="caution">
    <text evidence="1">The sequence shown here is derived from an EMBL/GenBank/DDBJ whole genome shotgun (WGS) entry which is preliminary data.</text>
</comment>
<proteinExistence type="predicted"/>
<protein>
    <submittedName>
        <fullName evidence="1">Uncharacterized protein</fullName>
    </submittedName>
</protein>